<proteinExistence type="inferred from homology"/>
<dbReference type="InterPro" id="IPR023235">
    <property type="entry name" value="FAM105"/>
</dbReference>
<dbReference type="PRINTS" id="PR02056">
    <property type="entry name" value="PROTEINF105A"/>
</dbReference>
<dbReference type="PANTHER" id="PTHR33662">
    <property type="entry name" value="OTU DEUBIQUITINASE WITH LINEAR LINKAGE-SPECIFICITY A-RELATED"/>
    <property type="match status" value="1"/>
</dbReference>
<evidence type="ECO:0000313" key="4">
    <source>
        <dbReference type="EMBL" id="NWR69248.1"/>
    </source>
</evidence>
<feature type="non-terminal residue" evidence="4">
    <location>
        <position position="338"/>
    </location>
</feature>
<protein>
    <submittedName>
        <fullName evidence="4">F105A thioesterase</fullName>
    </submittedName>
</protein>
<comment type="similarity">
    <text evidence="2">Belongs to the peptidase C65 family. Otulin subfamily.</text>
</comment>
<evidence type="ECO:0000256" key="2">
    <source>
        <dbReference type="ARBA" id="ARBA00010267"/>
    </source>
</evidence>
<dbReference type="InterPro" id="IPR023236">
    <property type="entry name" value="OTULINL"/>
</dbReference>
<accession>A0A7K4ZE80</accession>
<evidence type="ECO:0000256" key="1">
    <source>
        <dbReference type="ARBA" id="ARBA00004496"/>
    </source>
</evidence>
<keyword evidence="5" id="KW-1185">Reference proteome</keyword>
<organism evidence="4 5">
    <name type="scientific">Centropus unirufus</name>
    <dbReference type="NCBI Taxonomy" id="1118519"/>
    <lineage>
        <taxon>Eukaryota</taxon>
        <taxon>Metazoa</taxon>
        <taxon>Chordata</taxon>
        <taxon>Craniata</taxon>
        <taxon>Vertebrata</taxon>
        <taxon>Euteleostomi</taxon>
        <taxon>Archelosauria</taxon>
        <taxon>Archosauria</taxon>
        <taxon>Dinosauria</taxon>
        <taxon>Saurischia</taxon>
        <taxon>Theropoda</taxon>
        <taxon>Coelurosauria</taxon>
        <taxon>Aves</taxon>
        <taxon>Neognathae</taxon>
        <taxon>Neoaves</taxon>
        <taxon>Otidimorphae</taxon>
        <taxon>Cuculiformes</taxon>
        <taxon>Centropidae</taxon>
        <taxon>Centropus</taxon>
    </lineage>
</organism>
<name>A0A7K4ZE80_9AVES</name>
<evidence type="ECO:0000256" key="3">
    <source>
        <dbReference type="ARBA" id="ARBA00022490"/>
    </source>
</evidence>
<keyword evidence="3" id="KW-0963">Cytoplasm</keyword>
<reference evidence="4 5" key="1">
    <citation type="submission" date="2019-09" db="EMBL/GenBank/DDBJ databases">
        <title>Bird 10,000 Genomes (B10K) Project - Family phase.</title>
        <authorList>
            <person name="Zhang G."/>
        </authorList>
    </citation>
    <scope>NUCLEOTIDE SEQUENCE [LARGE SCALE GENOMIC DNA]</scope>
    <source>
        <strain evidence="4">B10K-DU-017-25</strain>
        <tissue evidence="4">Mixed tissue sample</tissue>
    </source>
</reference>
<comment type="caution">
    <text evidence="4">The sequence shown here is derived from an EMBL/GenBank/DDBJ whole genome shotgun (WGS) entry which is preliminary data.</text>
</comment>
<dbReference type="PANTHER" id="PTHR33662:SF1">
    <property type="entry name" value="INACTIVE UBIQUITIN THIOESTERASE OTULINL"/>
    <property type="match status" value="1"/>
</dbReference>
<dbReference type="PRINTS" id="PR02055">
    <property type="entry name" value="PROTEINF105"/>
</dbReference>
<comment type="subcellular location">
    <subcellularLocation>
        <location evidence="1">Cytoplasm</location>
    </subcellularLocation>
</comment>
<dbReference type="Proteomes" id="UP000517892">
    <property type="component" value="Unassembled WGS sequence"/>
</dbReference>
<dbReference type="Pfam" id="PF16218">
    <property type="entry name" value="Peptidase_C101"/>
    <property type="match status" value="1"/>
</dbReference>
<dbReference type="GO" id="GO:0005737">
    <property type="term" value="C:cytoplasm"/>
    <property type="evidence" value="ECO:0007669"/>
    <property type="project" value="UniProtKB-SubCell"/>
</dbReference>
<dbReference type="OrthoDB" id="5962728at2759"/>
<dbReference type="AlphaFoldDB" id="A0A7K4ZE80"/>
<feature type="non-terminal residue" evidence="4">
    <location>
        <position position="1"/>
    </location>
</feature>
<evidence type="ECO:0000313" key="5">
    <source>
        <dbReference type="Proteomes" id="UP000517892"/>
    </source>
</evidence>
<sequence length="338" mass="40732">GRHEGQSWTAATKESLCFMWQKVKVQLMLSMSFLVAVFWYCRRLYSFLAQLLKRWSNYLQRKLIRNLSVLTEVDLLGYSAREWKGETKQAKLMREAYEELFWNYHIKYLRQVRRDNYSVLRAVLFQTFSQGIHFPSWMKERDILKLPEKLLYSQGCNWIQQYSFGPERYTGPNVFGKLRRCMETLKTSWAEIITTKDPEERGNMCNTLFSDESKEHKLYEAIKFIMLYEVVEAYEQIKNREEAIPNLFSRLFARDSSSDPLSFMMNHLNSIGDSICLDQVELFLLGYLLEVKIRIYRLHRFNTEEFQVNYPDEYRRDWNEISLLTEDDRYYHIPLLRT</sequence>
<dbReference type="EMBL" id="VYZI01000014">
    <property type="protein sequence ID" value="NWR69248.1"/>
    <property type="molecule type" value="Genomic_DNA"/>
</dbReference>
<gene>
    <name evidence="4" type="primary">Fam105a</name>
    <name evidence="4" type="ORF">CENUNI_R02481</name>
</gene>